<feature type="signal peptide" evidence="2">
    <location>
        <begin position="1"/>
        <end position="22"/>
    </location>
</feature>
<dbReference type="EMBL" id="WVUK01000056">
    <property type="protein sequence ID" value="KAF7492694.1"/>
    <property type="molecule type" value="Genomic_DNA"/>
</dbReference>
<keyword evidence="5" id="KW-1185">Reference proteome</keyword>
<protein>
    <submittedName>
        <fullName evidence="3 4">Uncharacterized protein</fullName>
    </submittedName>
</protein>
<dbReference type="Proteomes" id="UP000070412">
    <property type="component" value="Unassembled WGS sequence"/>
</dbReference>
<reference evidence="4" key="3">
    <citation type="submission" date="2022-06" db="UniProtKB">
        <authorList>
            <consortium name="EnsemblMetazoa"/>
        </authorList>
    </citation>
    <scope>IDENTIFICATION</scope>
</reference>
<accession>A0A834RA90</accession>
<evidence type="ECO:0000313" key="4">
    <source>
        <dbReference type="EnsemblMetazoa" id="KAF7492694.1"/>
    </source>
</evidence>
<feature type="region of interest" description="Disordered" evidence="1">
    <location>
        <begin position="112"/>
        <end position="142"/>
    </location>
</feature>
<reference evidence="3" key="2">
    <citation type="submission" date="2020-01" db="EMBL/GenBank/DDBJ databases">
        <authorList>
            <person name="Korhonen P.K.K."/>
            <person name="Guangxu M.G."/>
            <person name="Wang T.W."/>
            <person name="Stroehlein A.J.S."/>
            <person name="Young N.D."/>
            <person name="Ang C.-S.A."/>
            <person name="Fernando D.W.F."/>
            <person name="Lu H.L."/>
            <person name="Taylor S.T."/>
            <person name="Ehtesham M.E.M."/>
            <person name="Najaraj S.H.N."/>
            <person name="Harsha G.H.G."/>
            <person name="Madugundu A.M."/>
            <person name="Renuse S.R."/>
            <person name="Holt D.H."/>
            <person name="Pandey A.P."/>
            <person name="Papenfuss A.P."/>
            <person name="Gasser R.B.G."/>
            <person name="Fischer K.F."/>
        </authorList>
    </citation>
    <scope>NUCLEOTIDE SEQUENCE</scope>
    <source>
        <strain evidence="3">SSS_KF_BRIS2020</strain>
    </source>
</reference>
<evidence type="ECO:0000256" key="1">
    <source>
        <dbReference type="SAM" id="MobiDB-lite"/>
    </source>
</evidence>
<evidence type="ECO:0000313" key="3">
    <source>
        <dbReference type="EMBL" id="KAF7492694.1"/>
    </source>
</evidence>
<dbReference type="OrthoDB" id="6512845at2759"/>
<evidence type="ECO:0000256" key="2">
    <source>
        <dbReference type="SAM" id="SignalP"/>
    </source>
</evidence>
<reference evidence="5" key="1">
    <citation type="journal article" date="2020" name="PLoS Negl. Trop. Dis.">
        <title>High-quality nuclear genome for Sarcoptes scabiei-A critical resource for a neglected parasite.</title>
        <authorList>
            <person name="Korhonen P.K."/>
            <person name="Gasser R.B."/>
            <person name="Ma G."/>
            <person name="Wang T."/>
            <person name="Stroehlein A.J."/>
            <person name="Young N.D."/>
            <person name="Ang C.S."/>
            <person name="Fernando D.D."/>
            <person name="Lu H.C."/>
            <person name="Taylor S."/>
            <person name="Reynolds S.L."/>
            <person name="Mofiz E."/>
            <person name="Najaraj S.H."/>
            <person name="Gowda H."/>
            <person name="Madugundu A."/>
            <person name="Renuse S."/>
            <person name="Holt D."/>
            <person name="Pandey A."/>
            <person name="Papenfuss A.T."/>
            <person name="Fischer K."/>
        </authorList>
    </citation>
    <scope>NUCLEOTIDE SEQUENCE [LARGE SCALE GENOMIC DNA]</scope>
</reference>
<sequence>MFHNKSFLIAFISVIIVKQARTANDCDRIIQDGISDCLRKYSPTNHENPCCAYRRFRACTDGLHSGLRNLGSLTKCSRSKLSKSNLNSMIDSVTGTTLSDCKDAKEVCRLTPRKKTKKSVKQRRKLSQNNQRAAIDLSDSGSDVGDRISALLNSRSSSSSLSSSLSSLSPLASSSSPSLSSLSPLASLDSLQRSFSSILQPKSQTKPTRNGGLFSDILHSDQKSSNAIETLLSPILRASQQSPTSSLFKRTNALPLLPSIF</sequence>
<feature type="chain" id="PRO_5038259278" evidence="2">
    <location>
        <begin position="23"/>
        <end position="261"/>
    </location>
</feature>
<evidence type="ECO:0000313" key="5">
    <source>
        <dbReference type="Proteomes" id="UP000070412"/>
    </source>
</evidence>
<feature type="compositionally biased region" description="Basic residues" evidence="1">
    <location>
        <begin position="112"/>
        <end position="126"/>
    </location>
</feature>
<name>A0A834RA90_SARSC</name>
<proteinExistence type="predicted"/>
<dbReference type="EnsemblMetazoa" id="SSS_8752s_mrna">
    <property type="protein sequence ID" value="KAF7492694.1"/>
    <property type="gene ID" value="SSS_8752"/>
</dbReference>
<dbReference type="AlphaFoldDB" id="A0A834RA90"/>
<organism evidence="3">
    <name type="scientific">Sarcoptes scabiei</name>
    <name type="common">Itch mite</name>
    <name type="synonym">Acarus scabiei</name>
    <dbReference type="NCBI Taxonomy" id="52283"/>
    <lineage>
        <taxon>Eukaryota</taxon>
        <taxon>Metazoa</taxon>
        <taxon>Ecdysozoa</taxon>
        <taxon>Arthropoda</taxon>
        <taxon>Chelicerata</taxon>
        <taxon>Arachnida</taxon>
        <taxon>Acari</taxon>
        <taxon>Acariformes</taxon>
        <taxon>Sarcoptiformes</taxon>
        <taxon>Astigmata</taxon>
        <taxon>Psoroptidia</taxon>
        <taxon>Sarcoptoidea</taxon>
        <taxon>Sarcoptidae</taxon>
        <taxon>Sarcoptinae</taxon>
        <taxon>Sarcoptes</taxon>
    </lineage>
</organism>
<keyword evidence="2" id="KW-0732">Signal</keyword>
<gene>
    <name evidence="3" type="ORF">SSS_8752</name>
</gene>